<feature type="region of interest" description="Disordered" evidence="1">
    <location>
        <begin position="192"/>
        <end position="236"/>
    </location>
</feature>
<organism evidence="2 3">
    <name type="scientific">Puccinia coronata f. sp. avenae</name>
    <dbReference type="NCBI Taxonomy" id="200324"/>
    <lineage>
        <taxon>Eukaryota</taxon>
        <taxon>Fungi</taxon>
        <taxon>Dikarya</taxon>
        <taxon>Basidiomycota</taxon>
        <taxon>Pucciniomycotina</taxon>
        <taxon>Pucciniomycetes</taxon>
        <taxon>Pucciniales</taxon>
        <taxon>Pucciniaceae</taxon>
        <taxon>Puccinia</taxon>
    </lineage>
</organism>
<reference evidence="2 3" key="1">
    <citation type="submission" date="2017-11" db="EMBL/GenBank/DDBJ databases">
        <title>De novo assembly and phasing of dikaryotic genomes from two isolates of Puccinia coronata f. sp. avenae, the causal agent of oat crown rust.</title>
        <authorList>
            <person name="Miller M.E."/>
            <person name="Zhang Y."/>
            <person name="Omidvar V."/>
            <person name="Sperschneider J."/>
            <person name="Schwessinger B."/>
            <person name="Raley C."/>
            <person name="Palmer J.M."/>
            <person name="Garnica D."/>
            <person name="Upadhyaya N."/>
            <person name="Rathjen J."/>
            <person name="Taylor J.M."/>
            <person name="Park R.F."/>
            <person name="Dodds P.N."/>
            <person name="Hirsch C.D."/>
            <person name="Kianian S.F."/>
            <person name="Figueroa M."/>
        </authorList>
    </citation>
    <scope>NUCLEOTIDE SEQUENCE [LARGE SCALE GENOMIC DNA]</scope>
    <source>
        <strain evidence="2">12NC29</strain>
    </source>
</reference>
<evidence type="ECO:0000313" key="3">
    <source>
        <dbReference type="Proteomes" id="UP000235388"/>
    </source>
</evidence>
<evidence type="ECO:0000256" key="1">
    <source>
        <dbReference type="SAM" id="MobiDB-lite"/>
    </source>
</evidence>
<dbReference type="Proteomes" id="UP000235388">
    <property type="component" value="Unassembled WGS sequence"/>
</dbReference>
<protein>
    <submittedName>
        <fullName evidence="2">Uncharacterized protein</fullName>
    </submittedName>
</protein>
<dbReference type="AlphaFoldDB" id="A0A2N5SYH0"/>
<name>A0A2N5SYH0_9BASI</name>
<proteinExistence type="predicted"/>
<sequence length="236" mass="26193">MACLKILNEDCSLLPDLASSGHIEYKSLVTYPATLDRDSALDVSLHAYSSRDAALAEHYVYTLYGSWILRNGDDPMLKFEPVNASILCATIHICQRPRTCVTGLGVVKWRSERQHYPTDLTFVMTHSDYDIYSKSMHKFDVRYKASMDVEDIDAVEVGSILYVYGEISGCSTEKQTFEIKVDSVTVTDGGPPLEINFDPVRNPDDNGLNEDESASSAGRANFDATAEEVQENVISS</sequence>
<dbReference type="EMBL" id="PGCJ01000834">
    <property type="protein sequence ID" value="PLW18296.1"/>
    <property type="molecule type" value="Genomic_DNA"/>
</dbReference>
<evidence type="ECO:0000313" key="2">
    <source>
        <dbReference type="EMBL" id="PLW18296.1"/>
    </source>
</evidence>
<gene>
    <name evidence="2" type="ORF">PCANC_16419</name>
</gene>
<comment type="caution">
    <text evidence="2">The sequence shown here is derived from an EMBL/GenBank/DDBJ whole genome shotgun (WGS) entry which is preliminary data.</text>
</comment>
<keyword evidence="3" id="KW-1185">Reference proteome</keyword>
<accession>A0A2N5SYH0</accession>